<proteinExistence type="predicted"/>
<dbReference type="PANTHER" id="PTHR42899">
    <property type="entry name" value="SPERMATOGENESIS-ASSOCIATED PROTEIN 20"/>
    <property type="match status" value="1"/>
</dbReference>
<dbReference type="EMBL" id="CP071793">
    <property type="protein sequence ID" value="QTD48265.1"/>
    <property type="molecule type" value="Genomic_DNA"/>
</dbReference>
<dbReference type="InterPro" id="IPR036249">
    <property type="entry name" value="Thioredoxin-like_sf"/>
</dbReference>
<keyword evidence="3" id="KW-1185">Reference proteome</keyword>
<dbReference type="SUPFAM" id="SSF52833">
    <property type="entry name" value="Thioredoxin-like"/>
    <property type="match status" value="1"/>
</dbReference>
<dbReference type="Gene3D" id="3.40.30.10">
    <property type="entry name" value="Glutaredoxin"/>
    <property type="match status" value="1"/>
</dbReference>
<dbReference type="GO" id="GO:0005975">
    <property type="term" value="P:carbohydrate metabolic process"/>
    <property type="evidence" value="ECO:0007669"/>
    <property type="project" value="InterPro"/>
</dbReference>
<evidence type="ECO:0000259" key="1">
    <source>
        <dbReference type="Pfam" id="PF03190"/>
    </source>
</evidence>
<dbReference type="Proteomes" id="UP000663929">
    <property type="component" value="Chromosome"/>
</dbReference>
<feature type="domain" description="Spermatogenesis-associated protein 20-like TRX" evidence="1">
    <location>
        <begin position="54"/>
        <end position="214"/>
    </location>
</feature>
<accession>A0A8A4TNV4</accession>
<reference evidence="2" key="1">
    <citation type="submission" date="2021-03" db="EMBL/GenBank/DDBJ databases">
        <title>Acanthopleuribacteraceae sp. M133.</title>
        <authorList>
            <person name="Wang G."/>
        </authorList>
    </citation>
    <scope>NUCLEOTIDE SEQUENCE</scope>
    <source>
        <strain evidence="2">M133</strain>
    </source>
</reference>
<protein>
    <submittedName>
        <fullName evidence="2">Thioredoxin domain-containing protein</fullName>
    </submittedName>
</protein>
<evidence type="ECO:0000313" key="3">
    <source>
        <dbReference type="Proteomes" id="UP000663929"/>
    </source>
</evidence>
<sequence length="742" mass="83157">MSIFPTKLLAGVAILATLAVGPLIAQSSHHGERPPLPKPEELKKLPPDGGPRWNRLVFEQSPYLQQHAANPVDWFPWGPEAFEKAKRENKPVFLSIGYATCHWCHVMERESFEDAEVAKILNEHFVPVKVDREERPDIDKIYMTVCQAMTGQGGWPLTVVLTPDKKPFFAGTYFPKTARLGRPGMMELLPKLHDAWQNQKVQVVLMADQVTDMLRRHMGSGEKGTFKDDAVAAAYQSLAGSFDAEFGGFGSAPKFPTPHNLMLLLRHWKRTGDAEALKMVEKTLIAMRHGGIFDHLGYGFHRYATDREWLVPHFEKMLYDQALLALAYLEAFQATRNPLFEETARHVFEYVRRDMRSPEGGFYSAEDAESEGEEGKFYFWTKAEIDRALDKESAELVRAAFGVTDSGNYVEKTGTGVTVTGTNILHRVKRDEELAKKHGLTVQVVRERLERARTALLKQRDARIRPLKDDKILTDWNGLMMAAFARGAAVLEEPSYLKTARDCADFLLSELRTTDGLLLKRYRAGTAGLDGQLDDYVFLAWGLIELYEASFETRYLKAAMDLSHKTIELFSDEAGGFYLTAVHAEALLVRPKTFYDGAIPSGNSVAAWNMARLGRMTGDSAWEKRVEDLLNHFAGSGNPPQGSTFLLMAHEFMRGPSFEVVLVGSAGAGDLKALKKALYTDFIPHKVVVFRPMKDDPITEIAPYTKFQKTIGNAATVYVCRNFACKAPTTEVSVMLESLKGK</sequence>
<dbReference type="InterPro" id="IPR024705">
    <property type="entry name" value="Ssp411"/>
</dbReference>
<gene>
    <name evidence="2" type="ORF">J3U87_21995</name>
</gene>
<dbReference type="CDD" id="cd02955">
    <property type="entry name" value="SSP411"/>
    <property type="match status" value="1"/>
</dbReference>
<organism evidence="2 3">
    <name type="scientific">Sulfidibacter corallicola</name>
    <dbReference type="NCBI Taxonomy" id="2818388"/>
    <lineage>
        <taxon>Bacteria</taxon>
        <taxon>Pseudomonadati</taxon>
        <taxon>Acidobacteriota</taxon>
        <taxon>Holophagae</taxon>
        <taxon>Acanthopleuribacterales</taxon>
        <taxon>Acanthopleuribacteraceae</taxon>
        <taxon>Sulfidibacter</taxon>
    </lineage>
</organism>
<dbReference type="PIRSF" id="PIRSF006402">
    <property type="entry name" value="UCP006402_thioredoxin"/>
    <property type="match status" value="1"/>
</dbReference>
<dbReference type="InterPro" id="IPR004879">
    <property type="entry name" value="Ssp411-like_TRX"/>
</dbReference>
<dbReference type="AlphaFoldDB" id="A0A8A4TNV4"/>
<dbReference type="PANTHER" id="PTHR42899:SF1">
    <property type="entry name" value="SPERMATOGENESIS-ASSOCIATED PROTEIN 20"/>
    <property type="match status" value="1"/>
</dbReference>
<dbReference type="Gene3D" id="1.50.10.10">
    <property type="match status" value="2"/>
</dbReference>
<dbReference type="InterPro" id="IPR012341">
    <property type="entry name" value="6hp_glycosidase-like_sf"/>
</dbReference>
<dbReference type="Pfam" id="PF03190">
    <property type="entry name" value="Thioredox_DsbH"/>
    <property type="match status" value="1"/>
</dbReference>
<evidence type="ECO:0000313" key="2">
    <source>
        <dbReference type="EMBL" id="QTD48265.1"/>
    </source>
</evidence>
<dbReference type="SUPFAM" id="SSF48208">
    <property type="entry name" value="Six-hairpin glycosidases"/>
    <property type="match status" value="1"/>
</dbReference>
<dbReference type="KEGG" id="scor:J3U87_21995"/>
<dbReference type="InterPro" id="IPR008928">
    <property type="entry name" value="6-hairpin_glycosidase_sf"/>
</dbReference>
<dbReference type="RefSeq" id="WP_237377922.1">
    <property type="nucleotide sequence ID" value="NZ_CP071793.1"/>
</dbReference>
<name>A0A8A4TNV4_SULCO</name>